<name>A0A8J5RAM5_ZIZPA</name>
<keyword evidence="1" id="KW-0175">Coiled coil</keyword>
<proteinExistence type="predicted"/>
<dbReference type="Proteomes" id="UP000729402">
    <property type="component" value="Unassembled WGS sequence"/>
</dbReference>
<protein>
    <submittedName>
        <fullName evidence="3">Uncharacterized protein</fullName>
    </submittedName>
</protein>
<sequence>MCCQSCSNKYFFFHGKKSNKYFFFHGKKSEQIEEETEGDRLSAQNADIESHHSVASHDKQNEDVKERKVDRKLYAALLSLSATIFGKLITNYKDLKQLADKIAPGDPAFSIAGKLKEVVEGNSEHATASRLRILKIATRMTISLINLEGGRVGADLESLMQSLSEASKNMLQMEGFMILSRSHDSPSTDPANNLDSLVKNAQELLEKKKQEAQNLSTTPVVATPIARLSRQHLVICTYPSHLTLGLSISLCEAEYLDHDADTYLVDMTPYPLTPDLTMGYIWTHEQATWAHKKTHTSYLPPFISNDEHRHK</sequence>
<organism evidence="3 4">
    <name type="scientific">Zizania palustris</name>
    <name type="common">Northern wild rice</name>
    <dbReference type="NCBI Taxonomy" id="103762"/>
    <lineage>
        <taxon>Eukaryota</taxon>
        <taxon>Viridiplantae</taxon>
        <taxon>Streptophyta</taxon>
        <taxon>Embryophyta</taxon>
        <taxon>Tracheophyta</taxon>
        <taxon>Spermatophyta</taxon>
        <taxon>Magnoliopsida</taxon>
        <taxon>Liliopsida</taxon>
        <taxon>Poales</taxon>
        <taxon>Poaceae</taxon>
        <taxon>BOP clade</taxon>
        <taxon>Oryzoideae</taxon>
        <taxon>Oryzeae</taxon>
        <taxon>Zizaniinae</taxon>
        <taxon>Zizania</taxon>
    </lineage>
</organism>
<accession>A0A8J5RAM5</accession>
<evidence type="ECO:0000256" key="2">
    <source>
        <dbReference type="SAM" id="MobiDB-lite"/>
    </source>
</evidence>
<dbReference type="OrthoDB" id="694583at2759"/>
<feature type="compositionally biased region" description="Basic and acidic residues" evidence="2">
    <location>
        <begin position="48"/>
        <end position="64"/>
    </location>
</feature>
<feature type="coiled-coil region" evidence="1">
    <location>
        <begin position="191"/>
        <end position="218"/>
    </location>
</feature>
<comment type="caution">
    <text evidence="3">The sequence shown here is derived from an EMBL/GenBank/DDBJ whole genome shotgun (WGS) entry which is preliminary data.</text>
</comment>
<keyword evidence="4" id="KW-1185">Reference proteome</keyword>
<dbReference type="EMBL" id="JAAALK010001521">
    <property type="protein sequence ID" value="KAG8042832.1"/>
    <property type="molecule type" value="Genomic_DNA"/>
</dbReference>
<dbReference type="AlphaFoldDB" id="A0A8J5RAM5"/>
<reference evidence="3" key="2">
    <citation type="submission" date="2021-02" db="EMBL/GenBank/DDBJ databases">
        <authorList>
            <person name="Kimball J.A."/>
            <person name="Haas M.W."/>
            <person name="Macchietto M."/>
            <person name="Kono T."/>
            <person name="Duquette J."/>
            <person name="Shao M."/>
        </authorList>
    </citation>
    <scope>NUCLEOTIDE SEQUENCE</scope>
    <source>
        <tissue evidence="3">Fresh leaf tissue</tissue>
    </source>
</reference>
<evidence type="ECO:0000313" key="3">
    <source>
        <dbReference type="EMBL" id="KAG8042832.1"/>
    </source>
</evidence>
<feature type="region of interest" description="Disordered" evidence="2">
    <location>
        <begin position="34"/>
        <end position="64"/>
    </location>
</feature>
<reference evidence="3" key="1">
    <citation type="journal article" date="2021" name="bioRxiv">
        <title>Whole Genome Assembly and Annotation of Northern Wild Rice, Zizania palustris L., Supports a Whole Genome Duplication in the Zizania Genus.</title>
        <authorList>
            <person name="Haas M."/>
            <person name="Kono T."/>
            <person name="Macchietto M."/>
            <person name="Millas R."/>
            <person name="McGilp L."/>
            <person name="Shao M."/>
            <person name="Duquette J."/>
            <person name="Hirsch C.N."/>
            <person name="Kimball J."/>
        </authorList>
    </citation>
    <scope>NUCLEOTIDE SEQUENCE</scope>
    <source>
        <tissue evidence="3">Fresh leaf tissue</tissue>
    </source>
</reference>
<evidence type="ECO:0000256" key="1">
    <source>
        <dbReference type="SAM" id="Coils"/>
    </source>
</evidence>
<gene>
    <name evidence="3" type="ORF">GUJ93_ZPchr2159g38043</name>
</gene>
<evidence type="ECO:0000313" key="4">
    <source>
        <dbReference type="Proteomes" id="UP000729402"/>
    </source>
</evidence>